<dbReference type="Proteomes" id="UP001066276">
    <property type="component" value="Chromosome 5"/>
</dbReference>
<sequence length="134" mass="14705">MHGSASTSVHADSTSARDNNTPWIPQFGLTALCRTKTLIESKRNKHVRANGHTRCPRAQRCLVLTVQQLLALCRVHTAHLICAKLSSSRGYAQKNADFKSQAKKKVEESCWPSVLERIQGLLVPCRTAEGTPAG</sequence>
<accession>A0AAV7S3W3</accession>
<organism evidence="1 2">
    <name type="scientific">Pleurodeles waltl</name>
    <name type="common">Iberian ribbed newt</name>
    <dbReference type="NCBI Taxonomy" id="8319"/>
    <lineage>
        <taxon>Eukaryota</taxon>
        <taxon>Metazoa</taxon>
        <taxon>Chordata</taxon>
        <taxon>Craniata</taxon>
        <taxon>Vertebrata</taxon>
        <taxon>Euteleostomi</taxon>
        <taxon>Amphibia</taxon>
        <taxon>Batrachia</taxon>
        <taxon>Caudata</taxon>
        <taxon>Salamandroidea</taxon>
        <taxon>Salamandridae</taxon>
        <taxon>Pleurodelinae</taxon>
        <taxon>Pleurodeles</taxon>
    </lineage>
</organism>
<name>A0AAV7S3W3_PLEWA</name>
<dbReference type="AlphaFoldDB" id="A0AAV7S3W3"/>
<keyword evidence="2" id="KW-1185">Reference proteome</keyword>
<comment type="caution">
    <text evidence="1">The sequence shown here is derived from an EMBL/GenBank/DDBJ whole genome shotgun (WGS) entry which is preliminary data.</text>
</comment>
<dbReference type="EMBL" id="JANPWB010000009">
    <property type="protein sequence ID" value="KAJ1158209.1"/>
    <property type="molecule type" value="Genomic_DNA"/>
</dbReference>
<proteinExistence type="predicted"/>
<reference evidence="1" key="1">
    <citation type="journal article" date="2022" name="bioRxiv">
        <title>Sequencing and chromosome-scale assembly of the giantPleurodeles waltlgenome.</title>
        <authorList>
            <person name="Brown T."/>
            <person name="Elewa A."/>
            <person name="Iarovenko S."/>
            <person name="Subramanian E."/>
            <person name="Araus A.J."/>
            <person name="Petzold A."/>
            <person name="Susuki M."/>
            <person name="Suzuki K.-i.T."/>
            <person name="Hayashi T."/>
            <person name="Toyoda A."/>
            <person name="Oliveira C."/>
            <person name="Osipova E."/>
            <person name="Leigh N.D."/>
            <person name="Simon A."/>
            <person name="Yun M.H."/>
        </authorList>
    </citation>
    <scope>NUCLEOTIDE SEQUENCE</scope>
    <source>
        <strain evidence="1">20211129_DDA</strain>
        <tissue evidence="1">Liver</tissue>
    </source>
</reference>
<protein>
    <submittedName>
        <fullName evidence="1">Uncharacterized protein</fullName>
    </submittedName>
</protein>
<gene>
    <name evidence="1" type="ORF">NDU88_010903</name>
</gene>
<evidence type="ECO:0000313" key="1">
    <source>
        <dbReference type="EMBL" id="KAJ1158209.1"/>
    </source>
</evidence>
<evidence type="ECO:0000313" key="2">
    <source>
        <dbReference type="Proteomes" id="UP001066276"/>
    </source>
</evidence>